<evidence type="ECO:0000313" key="7">
    <source>
        <dbReference type="Proteomes" id="UP001164965"/>
    </source>
</evidence>
<dbReference type="PRINTS" id="PR01469">
    <property type="entry name" value="CARBMTKINASE"/>
</dbReference>
<protein>
    <recommendedName>
        <fullName evidence="4">Carbamate kinase</fullName>
    </recommendedName>
</protein>
<reference evidence="6" key="1">
    <citation type="submission" date="2022-10" db="EMBL/GenBank/DDBJ databases">
        <title>Rhodococcus sp.75.</title>
        <authorList>
            <person name="Sun M."/>
        </authorList>
    </citation>
    <scope>NUCLEOTIDE SEQUENCE</scope>
    <source>
        <strain evidence="6">75</strain>
    </source>
</reference>
<accession>A0ABY6P463</accession>
<evidence type="ECO:0000313" key="6">
    <source>
        <dbReference type="EMBL" id="UZJ26446.1"/>
    </source>
</evidence>
<proteinExistence type="inferred from homology"/>
<dbReference type="PIRSF" id="PIRSF000723">
    <property type="entry name" value="Carbamate_kin"/>
    <property type="match status" value="1"/>
</dbReference>
<keyword evidence="3 4" id="KW-0418">Kinase</keyword>
<comment type="similarity">
    <text evidence="1 4">Belongs to the carbamate kinase family.</text>
</comment>
<sequence>MRIVVAVGGNALLRRGEPPDAAVQRHHVQAAAAALAPLAESHELVLVHGNGPQVGLLAVQSSADPSLSEPYPLDVLGAQTQGMIGYWFAQALHDAGVRRPVLVVVTQTVVSAQDPAFAAPTKPVGAVMTREHAVRQAHEHRWTVRSDGEQWRRVVASPEPLRVVELASIAALVDARTVVVCGGGGGVPVVEGADGGLRGVEAVVDKDLTAALLAQALDADRLVLLTDVAGVLSGFGTPAAALLPTVRTVDVDALELAAGSMGPKVEACRRFVVATGRPAVIGALDDAAAVVAGTAGTTVTA</sequence>
<dbReference type="PANTHER" id="PTHR30409">
    <property type="entry name" value="CARBAMATE KINASE"/>
    <property type="match status" value="1"/>
</dbReference>
<dbReference type="Gene3D" id="3.40.1160.10">
    <property type="entry name" value="Acetylglutamate kinase-like"/>
    <property type="match status" value="1"/>
</dbReference>
<dbReference type="EMBL" id="CP110615">
    <property type="protein sequence ID" value="UZJ26446.1"/>
    <property type="molecule type" value="Genomic_DNA"/>
</dbReference>
<evidence type="ECO:0000256" key="1">
    <source>
        <dbReference type="ARBA" id="ARBA00011066"/>
    </source>
</evidence>
<dbReference type="InterPro" id="IPR003964">
    <property type="entry name" value="Carb_kinase"/>
</dbReference>
<dbReference type="NCBIfam" id="NF009008">
    <property type="entry name" value="PRK12354.1"/>
    <property type="match status" value="1"/>
</dbReference>
<evidence type="ECO:0000256" key="2">
    <source>
        <dbReference type="ARBA" id="ARBA00022679"/>
    </source>
</evidence>
<evidence type="ECO:0000259" key="5">
    <source>
        <dbReference type="Pfam" id="PF00696"/>
    </source>
</evidence>
<dbReference type="RefSeq" id="WP_265384550.1">
    <property type="nucleotide sequence ID" value="NZ_CP110615.1"/>
</dbReference>
<dbReference type="Pfam" id="PF00696">
    <property type="entry name" value="AA_kinase"/>
    <property type="match status" value="1"/>
</dbReference>
<gene>
    <name evidence="6" type="ORF">RHODO2019_08645</name>
</gene>
<dbReference type="InterPro" id="IPR036393">
    <property type="entry name" value="AceGlu_kinase-like_sf"/>
</dbReference>
<name>A0ABY6P463_9NOCA</name>
<dbReference type="GO" id="GO:0008804">
    <property type="term" value="F:carbamate kinase activity"/>
    <property type="evidence" value="ECO:0007669"/>
    <property type="project" value="UniProtKB-EC"/>
</dbReference>
<dbReference type="PANTHER" id="PTHR30409:SF1">
    <property type="entry name" value="CARBAMATE KINASE-RELATED"/>
    <property type="match status" value="1"/>
</dbReference>
<dbReference type="InterPro" id="IPR001048">
    <property type="entry name" value="Asp/Glu/Uridylate_kinase"/>
</dbReference>
<evidence type="ECO:0000256" key="3">
    <source>
        <dbReference type="ARBA" id="ARBA00022777"/>
    </source>
</evidence>
<evidence type="ECO:0000256" key="4">
    <source>
        <dbReference type="PIRNR" id="PIRNR000723"/>
    </source>
</evidence>
<dbReference type="SUPFAM" id="SSF53633">
    <property type="entry name" value="Carbamate kinase-like"/>
    <property type="match status" value="1"/>
</dbReference>
<keyword evidence="7" id="KW-1185">Reference proteome</keyword>
<feature type="domain" description="Aspartate/glutamate/uridylate kinase" evidence="5">
    <location>
        <begin position="1"/>
        <end position="281"/>
    </location>
</feature>
<organism evidence="6 7">
    <name type="scientific">Rhodococcus antarcticus</name>
    <dbReference type="NCBI Taxonomy" id="2987751"/>
    <lineage>
        <taxon>Bacteria</taxon>
        <taxon>Bacillati</taxon>
        <taxon>Actinomycetota</taxon>
        <taxon>Actinomycetes</taxon>
        <taxon>Mycobacteriales</taxon>
        <taxon>Nocardiaceae</taxon>
        <taxon>Rhodococcus</taxon>
    </lineage>
</organism>
<keyword evidence="2 4" id="KW-0808">Transferase</keyword>
<dbReference type="Proteomes" id="UP001164965">
    <property type="component" value="Chromosome"/>
</dbReference>